<reference evidence="2" key="1">
    <citation type="submission" date="2013-07" db="EMBL/GenBank/DDBJ databases">
        <title>Sub-species coevolution in mutualistic symbiosis.</title>
        <authorList>
            <person name="Murfin K."/>
            <person name="Klassen J."/>
            <person name="Lee M."/>
            <person name="Forst S."/>
            <person name="Stock P."/>
            <person name="Goodrich-Blair H."/>
        </authorList>
    </citation>
    <scope>NUCLEOTIDE SEQUENCE [LARGE SCALE GENOMIC DNA]</scope>
    <source>
        <strain evidence="2">Puntauvense</strain>
    </source>
</reference>
<dbReference type="PANTHER" id="PTHR30272:SF1">
    <property type="entry name" value="3-HYDROXYACYL-[ACYL-CARRIER-PROTEIN] DEHYDRATASE"/>
    <property type="match status" value="1"/>
</dbReference>
<dbReference type="GO" id="GO:0016829">
    <property type="term" value="F:lyase activity"/>
    <property type="evidence" value="ECO:0007669"/>
    <property type="project" value="UniProtKB-KW"/>
</dbReference>
<organism evidence="2 3">
    <name type="scientific">Xenorhabdus bovienii str. puntauvense</name>
    <dbReference type="NCBI Taxonomy" id="1398201"/>
    <lineage>
        <taxon>Bacteria</taxon>
        <taxon>Pseudomonadati</taxon>
        <taxon>Pseudomonadota</taxon>
        <taxon>Gammaproteobacteria</taxon>
        <taxon>Enterobacterales</taxon>
        <taxon>Morganellaceae</taxon>
        <taxon>Xenorhabdus</taxon>
    </lineage>
</organism>
<dbReference type="PANTHER" id="PTHR30272">
    <property type="entry name" value="3-HYDROXYACYL-[ACYL-CARRIER-PROTEIN] DEHYDRATASE"/>
    <property type="match status" value="1"/>
</dbReference>
<sequence>MDCDTKSNIEIVGKNLHRYPMVLIDKVIQQGEIVITEKYISLNDFVFRNSDFNQHNDFIYPSYLIIESFFQSAGLFICECDILPYVILCKNVEVKRQIYAGEIIRHHVTLSSRKGSLIIVSGESRSQGESVIYYEQVYIGFQRQGIKS</sequence>
<protein>
    <submittedName>
        <fullName evidence="2">Uncharacterized protein</fullName>
    </submittedName>
</protein>
<dbReference type="EMBL" id="CBSW010000076">
    <property type="protein sequence ID" value="CDG95892.1"/>
    <property type="molecule type" value="Genomic_DNA"/>
</dbReference>
<evidence type="ECO:0000256" key="1">
    <source>
        <dbReference type="ARBA" id="ARBA00023239"/>
    </source>
</evidence>
<proteinExistence type="predicted"/>
<comment type="caution">
    <text evidence="2">The sequence shown here is derived from an EMBL/GenBank/DDBJ whole genome shotgun (WGS) entry which is preliminary data.</text>
</comment>
<dbReference type="InterPro" id="IPR029069">
    <property type="entry name" value="HotDog_dom_sf"/>
</dbReference>
<accession>A0A077NCD9</accession>
<dbReference type="SUPFAM" id="SSF54637">
    <property type="entry name" value="Thioesterase/thiol ester dehydrase-isomerase"/>
    <property type="match status" value="1"/>
</dbReference>
<keyword evidence="1" id="KW-0456">Lyase</keyword>
<dbReference type="Gene3D" id="3.10.129.10">
    <property type="entry name" value="Hotdog Thioesterase"/>
    <property type="match status" value="1"/>
</dbReference>
<evidence type="ECO:0000313" key="3">
    <source>
        <dbReference type="Proteomes" id="UP000028511"/>
    </source>
</evidence>
<gene>
    <name evidence="2" type="ORF">XBP1_1670023</name>
</gene>
<dbReference type="Proteomes" id="UP000028511">
    <property type="component" value="Unassembled WGS sequence"/>
</dbReference>
<dbReference type="InterPro" id="IPR013114">
    <property type="entry name" value="FabA_FabZ"/>
</dbReference>
<evidence type="ECO:0000313" key="2">
    <source>
        <dbReference type="EMBL" id="CDG95892.1"/>
    </source>
</evidence>
<dbReference type="AlphaFoldDB" id="A0A077NCD9"/>
<name>A0A077NCD9_XENBV</name>
<dbReference type="HOGENOM" id="CLU_1758120_0_0_6"/>